<feature type="compositionally biased region" description="Low complexity" evidence="1">
    <location>
        <begin position="334"/>
        <end position="344"/>
    </location>
</feature>
<comment type="caution">
    <text evidence="2">The sequence shown here is derived from an EMBL/GenBank/DDBJ whole genome shotgun (WGS) entry which is preliminary data.</text>
</comment>
<reference evidence="2 3" key="1">
    <citation type="submission" date="2024-10" db="EMBL/GenBank/DDBJ databases">
        <title>The Natural Products Discovery Center: Release of the First 8490 Sequenced Strains for Exploring Actinobacteria Biosynthetic Diversity.</title>
        <authorList>
            <person name="Kalkreuter E."/>
            <person name="Kautsar S.A."/>
            <person name="Yang D."/>
            <person name="Bader C.D."/>
            <person name="Teijaro C.N."/>
            <person name="Fluegel L."/>
            <person name="Davis C.M."/>
            <person name="Simpson J.R."/>
            <person name="Lauterbach L."/>
            <person name="Steele A.D."/>
            <person name="Gui C."/>
            <person name="Meng S."/>
            <person name="Li G."/>
            <person name="Viehrig K."/>
            <person name="Ye F."/>
            <person name="Su P."/>
            <person name="Kiefer A.F."/>
            <person name="Nichols A."/>
            <person name="Cepeda A.J."/>
            <person name="Yan W."/>
            <person name="Fan B."/>
            <person name="Jiang Y."/>
            <person name="Adhikari A."/>
            <person name="Zheng C.-J."/>
            <person name="Schuster L."/>
            <person name="Cowan T.M."/>
            <person name="Smanski M.J."/>
            <person name="Chevrette M.G."/>
            <person name="De Carvalho L.P.S."/>
            <person name="Shen B."/>
        </authorList>
    </citation>
    <scope>NUCLEOTIDE SEQUENCE [LARGE SCALE GENOMIC DNA]</scope>
    <source>
        <strain evidence="2 3">NPDC000087</strain>
    </source>
</reference>
<keyword evidence="3" id="KW-1185">Reference proteome</keyword>
<proteinExistence type="predicted"/>
<dbReference type="Pfam" id="PF13289">
    <property type="entry name" value="SIR2_2"/>
    <property type="match status" value="1"/>
</dbReference>
<dbReference type="SUPFAM" id="SSF52540">
    <property type="entry name" value="P-loop containing nucleoside triphosphate hydrolases"/>
    <property type="match status" value="1"/>
</dbReference>
<dbReference type="Gene3D" id="1.25.40.10">
    <property type="entry name" value="Tetratricopeptide repeat domain"/>
    <property type="match status" value="1"/>
</dbReference>
<sequence>MSDDSAAYLSHLEPEQARELARINRPGLSRLRDYLAAGEAVAFLGAGASAPLYPLWSGLIAELVDAAAHRLSEAQANTCRTLAEQAPEEVVEILRRQLGAPEFREALREAFRVRRDPQSGRTWTEVQELVCRCDFKAVVTTNYDPGIVDARNRVRKNATGTGFMSWTDEDSLDRWRTGDVFGDGELPVLFAHGRHTQPEAMVLASTEYRRAYSGKLSRVLATMVDTGHLVWIGFSFADQRIAAILREVAQASGTRVDPGAASRHVAILPWDPDAADNDLSVLAQRAEIGYGAQVVFYPAPGNDHSALAALLADLVDDRFPPVPVQPDPAPPSAPSTTGAADPTGLPTLWMPPAEPVPHFTGRVEELSLLSRWAADPVVRLIGVTAWGGAGKTALVTEWLARRNGAAARPGVRGVFGWSFYADASAEHWAKALIDWAAQEAGVRVVGRGRLGAAVLTLLKAVPLILVLDGLEVAQEGPEGGEFGRLLDGTLREVLTGVCQIEHAGLVVLTSRFPFADVEGFDGSAARMLDVPPFTPAEGAELLAEAGGDWLPENERRELVAGVDGHALAVAALGAVLADRPLTADLAGLHSQLTAAAGTNARVAKVLNFYATRLADDDRYLVAAVALFARPVAPAAVLSLAGHEAFGGRLNGWTDSRVEAAARDRLAGLLSWHPDGTLAAHPLVREAFRPIALGAAEVAAEATLTGMPAGDITTREDGLRVVEAIELLIAAGQWQAADDLHHNRTNNGNVWKYLPAARLGQRAASAFVATQQRRHECERHLGRDRLGWHLNAVGLFASYGGDLVTAREYLNAAVGYYREAGDQAYLAIELRNLSECLGRLGDIDAALQAAAQAAQAADRADNSEEVMQAASYRGRMLMLSGDIPGTEEQFLIADRIEYAGDTDGDHLYSIRGVWWAEFLARTGRTAPARRLTDRNRTVADRYGWKADVARCDRMLGHLDLLAGDPAAALQRVGAAAATFRDGDYLVDLAETLPMFADCARAAGDLDTADQHVTEALTLAAPRGLAPAQSAALTARARIHAEQADGGDRTHLEKGRDAASTAQRLAVRHRLAWHELDALDAHARLDAAVGRKGDWAALADAMRARLTPAGLDPDPLATVEQLTVAKRAEKTDGPD</sequence>
<dbReference type="InterPro" id="IPR027417">
    <property type="entry name" value="P-loop_NTPase"/>
</dbReference>
<dbReference type="InterPro" id="IPR011990">
    <property type="entry name" value="TPR-like_helical_dom_sf"/>
</dbReference>
<dbReference type="RefSeq" id="WP_026205919.1">
    <property type="nucleotide sequence ID" value="NZ_JBIAZU010000004.1"/>
</dbReference>
<gene>
    <name evidence="2" type="ORF">ACFY35_25560</name>
</gene>
<evidence type="ECO:0000313" key="2">
    <source>
        <dbReference type="EMBL" id="MFF5292824.1"/>
    </source>
</evidence>
<dbReference type="EMBL" id="JBIAZU010000004">
    <property type="protein sequence ID" value="MFF5292824.1"/>
    <property type="molecule type" value="Genomic_DNA"/>
</dbReference>
<name>A0ABW6WHQ5_9ACTN</name>
<dbReference type="SUPFAM" id="SSF48452">
    <property type="entry name" value="TPR-like"/>
    <property type="match status" value="1"/>
</dbReference>
<organism evidence="2 3">
    <name type="scientific">Paractinoplanes globisporus</name>
    <dbReference type="NCBI Taxonomy" id="113565"/>
    <lineage>
        <taxon>Bacteria</taxon>
        <taxon>Bacillati</taxon>
        <taxon>Actinomycetota</taxon>
        <taxon>Actinomycetes</taxon>
        <taxon>Micromonosporales</taxon>
        <taxon>Micromonosporaceae</taxon>
        <taxon>Paractinoplanes</taxon>
    </lineage>
</organism>
<feature type="region of interest" description="Disordered" evidence="1">
    <location>
        <begin position="321"/>
        <end position="344"/>
    </location>
</feature>
<dbReference type="Proteomes" id="UP001602245">
    <property type="component" value="Unassembled WGS sequence"/>
</dbReference>
<accession>A0ABW6WHQ5</accession>
<feature type="compositionally biased region" description="Pro residues" evidence="1">
    <location>
        <begin position="321"/>
        <end position="333"/>
    </location>
</feature>
<evidence type="ECO:0000256" key="1">
    <source>
        <dbReference type="SAM" id="MobiDB-lite"/>
    </source>
</evidence>
<evidence type="ECO:0000313" key="3">
    <source>
        <dbReference type="Proteomes" id="UP001602245"/>
    </source>
</evidence>
<protein>
    <submittedName>
        <fullName evidence="2">SIR2 family protein</fullName>
    </submittedName>
</protein>